<evidence type="ECO:0000313" key="2">
    <source>
        <dbReference type="Proteomes" id="UP000002281"/>
    </source>
</evidence>
<evidence type="ECO:0000313" key="1">
    <source>
        <dbReference type="Ensembl" id="ENSECAP00000061657.1"/>
    </source>
</evidence>
<proteinExistence type="predicted"/>
<reference evidence="1" key="3">
    <citation type="submission" date="2025-09" db="UniProtKB">
        <authorList>
            <consortium name="Ensembl"/>
        </authorList>
    </citation>
    <scope>IDENTIFICATION</scope>
    <source>
        <strain evidence="1">Thoroughbred</strain>
    </source>
</reference>
<reference evidence="1 2" key="1">
    <citation type="journal article" date="2009" name="Science">
        <title>Genome sequence, comparative analysis, and population genetics of the domestic horse.</title>
        <authorList>
            <consortium name="Broad Institute Genome Sequencing Platform"/>
            <consortium name="Broad Institute Whole Genome Assembly Team"/>
            <person name="Wade C.M."/>
            <person name="Giulotto E."/>
            <person name="Sigurdsson S."/>
            <person name="Zoli M."/>
            <person name="Gnerre S."/>
            <person name="Imsland F."/>
            <person name="Lear T.L."/>
            <person name="Adelson D.L."/>
            <person name="Bailey E."/>
            <person name="Bellone R.R."/>
            <person name="Bloecker H."/>
            <person name="Distl O."/>
            <person name="Edgar R.C."/>
            <person name="Garber M."/>
            <person name="Leeb T."/>
            <person name="Mauceli E."/>
            <person name="MacLeod J.N."/>
            <person name="Penedo M.C.T."/>
            <person name="Raison J.M."/>
            <person name="Sharpe T."/>
            <person name="Vogel J."/>
            <person name="Andersson L."/>
            <person name="Antczak D.F."/>
            <person name="Biagi T."/>
            <person name="Binns M.M."/>
            <person name="Chowdhary B.P."/>
            <person name="Coleman S.J."/>
            <person name="Della Valle G."/>
            <person name="Fryc S."/>
            <person name="Guerin G."/>
            <person name="Hasegawa T."/>
            <person name="Hill E.W."/>
            <person name="Jurka J."/>
            <person name="Kiialainen A."/>
            <person name="Lindgren G."/>
            <person name="Liu J."/>
            <person name="Magnani E."/>
            <person name="Mickelson J.R."/>
            <person name="Murray J."/>
            <person name="Nergadze S.G."/>
            <person name="Onofrio R."/>
            <person name="Pedroni S."/>
            <person name="Piras M.F."/>
            <person name="Raudsepp T."/>
            <person name="Rocchi M."/>
            <person name="Roeed K.H."/>
            <person name="Ryder O.A."/>
            <person name="Searle S."/>
            <person name="Skow L."/>
            <person name="Swinburne J.E."/>
            <person name="Syvaenen A.C."/>
            <person name="Tozaki T."/>
            <person name="Valberg S.J."/>
            <person name="Vaudin M."/>
            <person name="White J.R."/>
            <person name="Zody M.C."/>
            <person name="Lander E.S."/>
            <person name="Lindblad-Toh K."/>
        </authorList>
    </citation>
    <scope>NUCLEOTIDE SEQUENCE [LARGE SCALE GENOMIC DNA]</scope>
    <source>
        <strain evidence="1 2">Thoroughbred</strain>
    </source>
</reference>
<dbReference type="AlphaFoldDB" id="A0A9L0RCF4"/>
<keyword evidence="2" id="KW-1185">Reference proteome</keyword>
<dbReference type="Ensembl" id="ENSECAT00000110634.1">
    <property type="protein sequence ID" value="ENSECAP00000061657.1"/>
    <property type="gene ID" value="ENSECAG00000002715.4"/>
</dbReference>
<organism evidence="1 2">
    <name type="scientific">Equus caballus</name>
    <name type="common">Horse</name>
    <dbReference type="NCBI Taxonomy" id="9796"/>
    <lineage>
        <taxon>Eukaryota</taxon>
        <taxon>Metazoa</taxon>
        <taxon>Chordata</taxon>
        <taxon>Craniata</taxon>
        <taxon>Vertebrata</taxon>
        <taxon>Euteleostomi</taxon>
        <taxon>Mammalia</taxon>
        <taxon>Eutheria</taxon>
        <taxon>Laurasiatheria</taxon>
        <taxon>Perissodactyla</taxon>
        <taxon>Equidae</taxon>
        <taxon>Equus</taxon>
    </lineage>
</organism>
<dbReference type="GeneTree" id="ENSGT00390000016730"/>
<accession>A0A9L0RCF4</accession>
<sequence>MPLLVEGRRVRLPQSAGDLVRAHPPLEAPSPFWVLMMPPLVTLWS</sequence>
<reference evidence="1" key="2">
    <citation type="submission" date="2025-08" db="UniProtKB">
        <authorList>
            <consortium name="Ensembl"/>
        </authorList>
    </citation>
    <scope>IDENTIFICATION</scope>
    <source>
        <strain evidence="1">Thoroughbred</strain>
    </source>
</reference>
<gene>
    <name evidence="1" type="primary">NTAN1</name>
</gene>
<dbReference type="Proteomes" id="UP000002281">
    <property type="component" value="Chromosome 13"/>
</dbReference>
<protein>
    <submittedName>
        <fullName evidence="1">N-terminal asparagine amidase</fullName>
    </submittedName>
</protein>
<name>A0A9L0RCF4_HORSE</name>